<dbReference type="EMBL" id="DSKY01000003">
    <property type="protein sequence ID" value="HDY58159.1"/>
    <property type="molecule type" value="Genomic_DNA"/>
</dbReference>
<keyword evidence="1" id="KW-0732">Signal</keyword>
<protein>
    <recommendedName>
        <fullName evidence="2">PET hydrolase/cutinase-like domain-containing protein</fullName>
    </recommendedName>
</protein>
<dbReference type="Pfam" id="PF12740">
    <property type="entry name" value="PETase"/>
    <property type="match status" value="1"/>
</dbReference>
<evidence type="ECO:0000259" key="2">
    <source>
        <dbReference type="Pfam" id="PF12740"/>
    </source>
</evidence>
<name>A0A7V0Z412_UNCW3</name>
<dbReference type="InterPro" id="IPR041127">
    <property type="entry name" value="PET_hydrolase/cutinase-like"/>
</dbReference>
<comment type="caution">
    <text evidence="3">The sequence shown here is derived from an EMBL/GenBank/DDBJ whole genome shotgun (WGS) entry which is preliminary data.</text>
</comment>
<feature type="domain" description="PET hydrolase/cutinase-like" evidence="2">
    <location>
        <begin position="28"/>
        <end position="283"/>
    </location>
</feature>
<feature type="signal peptide" evidence="1">
    <location>
        <begin position="1"/>
        <end position="21"/>
    </location>
</feature>
<sequence>MKLRLCIILIILCTSINFVSAQYPDYETTGPFPTVSYRTENIPGFYETMNNTRIYYPSSGNQVNPNAVPCPIIVFGHGFQMGIDRYYSYAQHLATWGFIVVLPTISNPFPTPEHYTRAHSMVDAARWVASRDTVVGDIFYNKLDRFNWGFTGHSMGGGLACLASDTFRLIDTLKAVVSLASPQTTPATHSEHILTPKLIMTGSIDNIAPWNDVRSAYWQNAPAPGTFAVIHGANHGYFMDYSYAWENGGTATITRAEQLRIARRHMTAFFRRYLKNDTTLWNFHYCFGDSIYHHPTMDSVEVRYEGVSIKEQRKIDNKRLEIEVFPNPFRSFCHINGGDYIAEVFDVCGKKVSEVKIPGYWYPEKFINAGVYFIKTPDGRINKFVFLK</sequence>
<gene>
    <name evidence="3" type="ORF">ENP86_01170</name>
</gene>
<organism evidence="3">
    <name type="scientific">candidate division WOR-3 bacterium</name>
    <dbReference type="NCBI Taxonomy" id="2052148"/>
    <lineage>
        <taxon>Bacteria</taxon>
        <taxon>Bacteria division WOR-3</taxon>
    </lineage>
</organism>
<accession>A0A7V0Z412</accession>
<reference evidence="3" key="1">
    <citation type="journal article" date="2020" name="mSystems">
        <title>Genome- and Community-Level Interaction Insights into Carbon Utilization and Element Cycling Functions of Hydrothermarchaeota in Hydrothermal Sediment.</title>
        <authorList>
            <person name="Zhou Z."/>
            <person name="Liu Y."/>
            <person name="Xu W."/>
            <person name="Pan J."/>
            <person name="Luo Z.H."/>
            <person name="Li M."/>
        </authorList>
    </citation>
    <scope>NUCLEOTIDE SEQUENCE [LARGE SCALE GENOMIC DNA]</scope>
    <source>
        <strain evidence="3">SpSt-258</strain>
    </source>
</reference>
<evidence type="ECO:0000256" key="1">
    <source>
        <dbReference type="SAM" id="SignalP"/>
    </source>
</evidence>
<proteinExistence type="predicted"/>
<dbReference type="PANTHER" id="PTHR33428:SF14">
    <property type="entry name" value="CARBOXYLESTERASE TYPE B DOMAIN-CONTAINING PROTEIN"/>
    <property type="match status" value="1"/>
</dbReference>
<evidence type="ECO:0000313" key="3">
    <source>
        <dbReference type="EMBL" id="HDY58159.1"/>
    </source>
</evidence>
<dbReference type="AlphaFoldDB" id="A0A7V0Z412"/>
<dbReference type="SUPFAM" id="SSF53474">
    <property type="entry name" value="alpha/beta-Hydrolases"/>
    <property type="match status" value="1"/>
</dbReference>
<dbReference type="InterPro" id="IPR029058">
    <property type="entry name" value="AB_hydrolase_fold"/>
</dbReference>
<dbReference type="Gene3D" id="3.40.50.1820">
    <property type="entry name" value="alpha/beta hydrolase"/>
    <property type="match status" value="1"/>
</dbReference>
<dbReference type="PANTHER" id="PTHR33428">
    <property type="entry name" value="CHLOROPHYLLASE-2, CHLOROPLASTIC"/>
    <property type="match status" value="1"/>
</dbReference>
<feature type="chain" id="PRO_5030638969" description="PET hydrolase/cutinase-like domain-containing protein" evidence="1">
    <location>
        <begin position="22"/>
        <end position="388"/>
    </location>
</feature>